<dbReference type="AlphaFoldDB" id="A0A9E9CB23"/>
<dbReference type="Proteomes" id="UP001163152">
    <property type="component" value="Chromosome"/>
</dbReference>
<feature type="transmembrane region" description="Helical" evidence="1">
    <location>
        <begin position="12"/>
        <end position="34"/>
    </location>
</feature>
<keyword evidence="1" id="KW-1133">Transmembrane helix</keyword>
<keyword evidence="1" id="KW-0472">Membrane</keyword>
<evidence type="ECO:0000256" key="1">
    <source>
        <dbReference type="SAM" id="Phobius"/>
    </source>
</evidence>
<dbReference type="RefSeq" id="WP_268609484.1">
    <property type="nucleotide sequence ID" value="NZ_CP113797.1"/>
</dbReference>
<gene>
    <name evidence="2" type="ORF">OXH18_21340</name>
</gene>
<dbReference type="KEGG" id="tsin:OXH18_21340"/>
<accession>A0A9E9CB23</accession>
<evidence type="ECO:0000313" key="2">
    <source>
        <dbReference type="EMBL" id="WAL59690.1"/>
    </source>
</evidence>
<organism evidence="2 3">
    <name type="scientific">Thermocoleostomius sinensis A174</name>
    <dbReference type="NCBI Taxonomy" id="2016057"/>
    <lineage>
        <taxon>Bacteria</taxon>
        <taxon>Bacillati</taxon>
        <taxon>Cyanobacteriota</taxon>
        <taxon>Cyanophyceae</taxon>
        <taxon>Oculatellales</taxon>
        <taxon>Oculatellaceae</taxon>
        <taxon>Thermocoleostomius</taxon>
    </lineage>
</organism>
<keyword evidence="1" id="KW-0812">Transmembrane</keyword>
<reference evidence="2" key="1">
    <citation type="submission" date="2022-12" db="EMBL/GenBank/DDBJ databases">
        <title>Polyphasic identification of a Novel Hot-Spring Cyanobacterium Ocullathermofonsia sinensis gen nov. sp. nov. and Genomic Insights on its Adaptations to the Thermal Habitat.</title>
        <authorList>
            <person name="Daroch M."/>
            <person name="Tang J."/>
            <person name="Jiang Y."/>
        </authorList>
    </citation>
    <scope>NUCLEOTIDE SEQUENCE</scope>
    <source>
        <strain evidence="2">PKUAC-SCTA174</strain>
    </source>
</reference>
<proteinExistence type="predicted"/>
<keyword evidence="3" id="KW-1185">Reference proteome</keyword>
<protein>
    <submittedName>
        <fullName evidence="2">Uncharacterized protein</fullName>
    </submittedName>
</protein>
<sequence length="66" mass="7178">MPHFPPRSQCRSTLLLHSSTWIGIAIAFYAFIAIGRAESGLGVLLPPSLLLTISRLQPLPFCLSAE</sequence>
<evidence type="ECO:0000313" key="3">
    <source>
        <dbReference type="Proteomes" id="UP001163152"/>
    </source>
</evidence>
<dbReference type="EMBL" id="CP113797">
    <property type="protein sequence ID" value="WAL59690.1"/>
    <property type="molecule type" value="Genomic_DNA"/>
</dbReference>
<name>A0A9E9CB23_9CYAN</name>